<gene>
    <name evidence="2" type="ORF">NP493_718g00001</name>
</gene>
<comment type="caution">
    <text evidence="2">The sequence shown here is derived from an EMBL/GenBank/DDBJ whole genome shotgun (WGS) entry which is preliminary data.</text>
</comment>
<name>A0AAD9KRZ0_RIDPI</name>
<dbReference type="Proteomes" id="UP001209878">
    <property type="component" value="Unassembled WGS sequence"/>
</dbReference>
<dbReference type="AlphaFoldDB" id="A0AAD9KRZ0"/>
<organism evidence="2 3">
    <name type="scientific">Ridgeia piscesae</name>
    <name type="common">Tubeworm</name>
    <dbReference type="NCBI Taxonomy" id="27915"/>
    <lineage>
        <taxon>Eukaryota</taxon>
        <taxon>Metazoa</taxon>
        <taxon>Spiralia</taxon>
        <taxon>Lophotrochozoa</taxon>
        <taxon>Annelida</taxon>
        <taxon>Polychaeta</taxon>
        <taxon>Sedentaria</taxon>
        <taxon>Canalipalpata</taxon>
        <taxon>Sabellida</taxon>
        <taxon>Siboglinidae</taxon>
        <taxon>Ridgeia</taxon>
    </lineage>
</organism>
<evidence type="ECO:0008006" key="4">
    <source>
        <dbReference type="Google" id="ProtNLM"/>
    </source>
</evidence>
<protein>
    <recommendedName>
        <fullName evidence="4">Secreted protein</fullName>
    </recommendedName>
</protein>
<accession>A0AAD9KRZ0</accession>
<evidence type="ECO:0000256" key="1">
    <source>
        <dbReference type="SAM" id="SignalP"/>
    </source>
</evidence>
<evidence type="ECO:0000313" key="2">
    <source>
        <dbReference type="EMBL" id="KAK2175618.1"/>
    </source>
</evidence>
<evidence type="ECO:0000313" key="3">
    <source>
        <dbReference type="Proteomes" id="UP001209878"/>
    </source>
</evidence>
<reference evidence="2" key="1">
    <citation type="journal article" date="2023" name="Mol. Biol. Evol.">
        <title>Third-Generation Sequencing Reveals the Adaptive Role of the Epigenome in Three Deep-Sea Polychaetes.</title>
        <authorList>
            <person name="Perez M."/>
            <person name="Aroh O."/>
            <person name="Sun Y."/>
            <person name="Lan Y."/>
            <person name="Juniper S.K."/>
            <person name="Young C.R."/>
            <person name="Angers B."/>
            <person name="Qian P.Y."/>
        </authorList>
    </citation>
    <scope>NUCLEOTIDE SEQUENCE</scope>
    <source>
        <strain evidence="2">R07B-5</strain>
    </source>
</reference>
<proteinExistence type="predicted"/>
<dbReference type="EMBL" id="JAODUO010000718">
    <property type="protein sequence ID" value="KAK2175618.1"/>
    <property type="molecule type" value="Genomic_DNA"/>
</dbReference>
<keyword evidence="1" id="KW-0732">Signal</keyword>
<sequence>MCVFCLFASMCMCMRTGILMRMQVCTYTHQEIHVYFYTRVCTYIRGCLSKSSVTVEAAWTTTILKAVSTNQAEVGHSFKHGRHTDTIVVL</sequence>
<keyword evidence="3" id="KW-1185">Reference proteome</keyword>
<feature type="chain" id="PRO_5042170613" description="Secreted protein" evidence="1">
    <location>
        <begin position="17"/>
        <end position="90"/>
    </location>
</feature>
<feature type="signal peptide" evidence="1">
    <location>
        <begin position="1"/>
        <end position="16"/>
    </location>
</feature>